<keyword evidence="2" id="KW-0472">Membrane</keyword>
<keyword evidence="4" id="KW-1185">Reference proteome</keyword>
<organism evidence="3 4">
    <name type="scientific">Streptacidiphilus alkalitolerans</name>
    <dbReference type="NCBI Taxonomy" id="3342712"/>
    <lineage>
        <taxon>Bacteria</taxon>
        <taxon>Bacillati</taxon>
        <taxon>Actinomycetota</taxon>
        <taxon>Actinomycetes</taxon>
        <taxon>Kitasatosporales</taxon>
        <taxon>Streptomycetaceae</taxon>
        <taxon>Streptacidiphilus</taxon>
    </lineage>
</organism>
<sequence>MAGTPRGAQVKAVLAGLALLCGTVLLYGAAPLPPAAAAEQAGRGWDPYGHGGLLVPLPGGGQVRLVLPQAAAAAPNPASAPGSQPAPPFGSDSASQPGSPTGSQPDPPPSFPPVGRPGPNPSAGQSAAPGQGPGPGPGLNLAPSLPPSPAPERSGQNRPPVTLPELPVPLLDPLFPKAPRPPAPAVVQARADARANAAAASAVAAAASRMPPDEVSPGGDGRRAWRPLGAGPPPLGPQALAAPGGLGAVPPLAVVLGGGRSAQATRWERDPRLLPLGIGLALIGGGAGLFGWRLRRP</sequence>
<evidence type="ECO:0000313" key="4">
    <source>
        <dbReference type="Proteomes" id="UP001592582"/>
    </source>
</evidence>
<evidence type="ECO:0000256" key="2">
    <source>
        <dbReference type="SAM" id="Phobius"/>
    </source>
</evidence>
<name>A0ABV6V954_9ACTN</name>
<evidence type="ECO:0000313" key="3">
    <source>
        <dbReference type="EMBL" id="MFC1410260.1"/>
    </source>
</evidence>
<protein>
    <submittedName>
        <fullName evidence="3">Uncharacterized protein</fullName>
    </submittedName>
</protein>
<gene>
    <name evidence="3" type="ORF">ACEZDG_13385</name>
</gene>
<feature type="transmembrane region" description="Helical" evidence="2">
    <location>
        <begin position="273"/>
        <end position="292"/>
    </location>
</feature>
<feature type="compositionally biased region" description="Low complexity" evidence="1">
    <location>
        <begin position="74"/>
        <end position="83"/>
    </location>
</feature>
<dbReference type="Proteomes" id="UP001592582">
    <property type="component" value="Unassembled WGS sequence"/>
</dbReference>
<evidence type="ECO:0000256" key="1">
    <source>
        <dbReference type="SAM" id="MobiDB-lite"/>
    </source>
</evidence>
<feature type="compositionally biased region" description="Low complexity" evidence="1">
    <location>
        <begin position="121"/>
        <end position="130"/>
    </location>
</feature>
<comment type="caution">
    <text evidence="3">The sequence shown here is derived from an EMBL/GenBank/DDBJ whole genome shotgun (WGS) entry which is preliminary data.</text>
</comment>
<dbReference type="EMBL" id="JBHEZX010000005">
    <property type="protein sequence ID" value="MFC1410260.1"/>
    <property type="molecule type" value="Genomic_DNA"/>
</dbReference>
<proteinExistence type="predicted"/>
<dbReference type="RefSeq" id="WP_380507587.1">
    <property type="nucleotide sequence ID" value="NZ_JBHEZX010000005.1"/>
</dbReference>
<keyword evidence="2" id="KW-1133">Transmembrane helix</keyword>
<accession>A0ABV6V954</accession>
<keyword evidence="2" id="KW-0812">Transmembrane</keyword>
<feature type="compositionally biased region" description="Pro residues" evidence="1">
    <location>
        <begin position="105"/>
        <end position="120"/>
    </location>
</feature>
<reference evidence="3 4" key="1">
    <citation type="submission" date="2024-09" db="EMBL/GenBank/DDBJ databases">
        <authorList>
            <person name="Lee S.D."/>
        </authorList>
    </citation>
    <scope>NUCLEOTIDE SEQUENCE [LARGE SCALE GENOMIC DNA]</scope>
    <source>
        <strain evidence="3 4">N1-1</strain>
    </source>
</reference>
<feature type="region of interest" description="Disordered" evidence="1">
    <location>
        <begin position="74"/>
        <end position="166"/>
    </location>
</feature>